<name>A0A1E5QB41_9PROT</name>
<dbReference type="STRING" id="28181.BEN30_03950"/>
<proteinExistence type="predicted"/>
<feature type="transmembrane region" description="Helical" evidence="1">
    <location>
        <begin position="20"/>
        <end position="45"/>
    </location>
</feature>
<feature type="transmembrane region" description="Helical" evidence="1">
    <location>
        <begin position="66"/>
        <end position="89"/>
    </location>
</feature>
<sequence length="301" mass="33243">MSTDHTDLEKPPLTHKKTSYRAMTSLVTTWSFVIATVTGVVLFIVPQGRIAYWVNWKLWALSKDGWIDLHVIFSIVFVVVGVAHLVYNWKPFKNYMATKAAGHVHVTRTVYGSLAITAVFFVLSIFNLPPASWISDLGASFKDGWVISADYEPPFGHAEDVSLAGFAQRQRIDLKTAEADLKAAGYKIPDVQMKLKDLAALNDVTAMDLYLVIRPLEQRPKLKATLNPVDVEAQFSGSGIGRKTVAQMAAELNMDVSTAQARLKAAGIEAAANDKLKALAETHNVQPMDLVKRMQIEGYKP</sequence>
<dbReference type="AlphaFoldDB" id="A0A1E5QB41"/>
<feature type="domain" description="Flavinylation-associated cytochrome" evidence="2">
    <location>
        <begin position="23"/>
        <end position="89"/>
    </location>
</feature>
<dbReference type="RefSeq" id="WP_069956710.1">
    <property type="nucleotide sequence ID" value="NZ_MCGG01000008.1"/>
</dbReference>
<organism evidence="3 4">
    <name type="scientific">Magnetovibrio blakemorei</name>
    <dbReference type="NCBI Taxonomy" id="28181"/>
    <lineage>
        <taxon>Bacteria</taxon>
        <taxon>Pseudomonadati</taxon>
        <taxon>Pseudomonadota</taxon>
        <taxon>Alphaproteobacteria</taxon>
        <taxon>Rhodospirillales</taxon>
        <taxon>Magnetovibrionaceae</taxon>
        <taxon>Magnetovibrio</taxon>
    </lineage>
</organism>
<keyword evidence="1" id="KW-0472">Membrane</keyword>
<evidence type="ECO:0000259" key="2">
    <source>
        <dbReference type="Pfam" id="PF14358"/>
    </source>
</evidence>
<feature type="transmembrane region" description="Helical" evidence="1">
    <location>
        <begin position="109"/>
        <end position="128"/>
    </location>
</feature>
<keyword evidence="1" id="KW-0812">Transmembrane</keyword>
<evidence type="ECO:0000256" key="1">
    <source>
        <dbReference type="SAM" id="Phobius"/>
    </source>
</evidence>
<dbReference type="EMBL" id="MCGG01000008">
    <property type="protein sequence ID" value="OEJ69245.1"/>
    <property type="molecule type" value="Genomic_DNA"/>
</dbReference>
<comment type="caution">
    <text evidence="3">The sequence shown here is derived from an EMBL/GenBank/DDBJ whole genome shotgun (WGS) entry which is preliminary data.</text>
</comment>
<reference evidence="4" key="1">
    <citation type="submission" date="2016-07" db="EMBL/GenBank/DDBJ databases">
        <authorList>
            <person name="Florea S."/>
            <person name="Webb J.S."/>
            <person name="Jaromczyk J."/>
            <person name="Schardl C.L."/>
        </authorList>
    </citation>
    <scope>NUCLEOTIDE SEQUENCE [LARGE SCALE GENOMIC DNA]</scope>
    <source>
        <strain evidence="4">MV-1</strain>
    </source>
</reference>
<protein>
    <recommendedName>
        <fullName evidence="2">Flavinylation-associated cytochrome domain-containing protein</fullName>
    </recommendedName>
</protein>
<evidence type="ECO:0000313" key="3">
    <source>
        <dbReference type="EMBL" id="OEJ69245.1"/>
    </source>
</evidence>
<accession>A0A1E5QB41</accession>
<dbReference type="Proteomes" id="UP000095347">
    <property type="component" value="Unassembled WGS sequence"/>
</dbReference>
<gene>
    <name evidence="3" type="ORF">BEN30_03950</name>
</gene>
<dbReference type="InterPro" id="IPR025517">
    <property type="entry name" value="DUF4405"/>
</dbReference>
<dbReference type="Pfam" id="PF14358">
    <property type="entry name" value="DUF4405"/>
    <property type="match status" value="1"/>
</dbReference>
<dbReference type="OrthoDB" id="9793491at2"/>
<keyword evidence="1" id="KW-1133">Transmembrane helix</keyword>
<evidence type="ECO:0000313" key="4">
    <source>
        <dbReference type="Proteomes" id="UP000095347"/>
    </source>
</evidence>
<keyword evidence="4" id="KW-1185">Reference proteome</keyword>